<organism evidence="2 3">
    <name type="scientific">Blastomyces percursus</name>
    <dbReference type="NCBI Taxonomy" id="1658174"/>
    <lineage>
        <taxon>Eukaryota</taxon>
        <taxon>Fungi</taxon>
        <taxon>Dikarya</taxon>
        <taxon>Ascomycota</taxon>
        <taxon>Pezizomycotina</taxon>
        <taxon>Eurotiomycetes</taxon>
        <taxon>Eurotiomycetidae</taxon>
        <taxon>Onygenales</taxon>
        <taxon>Ajellomycetaceae</taxon>
        <taxon>Blastomyces</taxon>
    </lineage>
</organism>
<feature type="compositionally biased region" description="Acidic residues" evidence="1">
    <location>
        <begin position="334"/>
        <end position="345"/>
    </location>
</feature>
<sequence>MTVGRPILPKAGRSRTAGRRHSPRKPNYTAILERHEAAGRTSRIYSANAERGRGTVRRKLQRFCSDELKTTEAEFFENLTAGRVKTYFDWLENTHRNSIKAASAFDGYWRLLKTLYVEHTGHGMDDGMAQDCLNYKNVVIKRWGLRRRPKRKPSGTKDDVYRILHSHWTRCTKAYADEKQRHYVATGILLSFISGARLVSLFDTRIKTIDEKAGDGPSMGASHTVSKDSKSRTDRRRHRPRGTGSPDLCAKAGPRIGQHDNRPVAPVAPEKHKRAHSDDDEEYRDPKMARIMAPRRSCRSAREGASCSKYVMRGEDIMFDAQDSDLDSPGGNDTDFDSGYVDEESDSSRSNSCEPIFSEPVRENDTDTESSMGSVESGSTSGMSSGNDLSELDRFIDDVTDDEYDAGPEETGALVWRHIEFHIIRSPLAGRPNILLAKVTLLRTKGEDKKPRVKTFVISDNPEPLLDLLGHLLSMAIHDEIFAPEFKKLEDIYWYPIPSHRGGMDLKIKANMLDVPIFRQPERTGNGYRTSERTPLKASTWSGYLRHLGPVAGLKYRLTQYVWRRSLINAINNKAPSSVRDQVADHESNAKAAHGLFLNADTTAPTELTDELKRKITDNPKIRELTEQSKELTRKLRAMGFHSVPAARGKTPLYEEKMKAVSWLNRSKVYLHSKLIERQRRWHFRHADTERFNQRLRNGAAGESLDECPAPPPLQIPERRRIVELTCAGTQELTEDEQFAHRCACIIVWFKLQRRKEVQRRGRHKKQQPPQRDFQPDPPLDTVRAKESIPAKLGEKQCPFCVADTSLPWGERMKVWERTNKFWNHIESVHREQLKAYSSGQKYCGICKMQGITFIPRCLMEFKSHTWSVHGPRLRP</sequence>
<dbReference type="VEuPathDB" id="FungiDB:ACJ73_04067"/>
<evidence type="ECO:0000313" key="2">
    <source>
        <dbReference type="EMBL" id="OJD24573.1"/>
    </source>
</evidence>
<accession>A0A1J9RA83</accession>
<protein>
    <submittedName>
        <fullName evidence="2">Uncharacterized protein</fullName>
    </submittedName>
</protein>
<evidence type="ECO:0000256" key="1">
    <source>
        <dbReference type="SAM" id="MobiDB-lite"/>
    </source>
</evidence>
<dbReference type="InterPro" id="IPR021842">
    <property type="entry name" value="DUF3435"/>
</dbReference>
<reference evidence="2 3" key="1">
    <citation type="submission" date="2015-08" db="EMBL/GenBank/DDBJ databases">
        <title>Emmonsia species relationships and genome sequence.</title>
        <authorList>
            <person name="Cuomo C.A."/>
            <person name="Schwartz I.S."/>
            <person name="Kenyon C."/>
            <person name="De Hoog G.S."/>
            <person name="Govender N.P."/>
            <person name="Botha A."/>
            <person name="Moreno L."/>
            <person name="De Vries M."/>
            <person name="Munoz J.F."/>
            <person name="Stielow J.B."/>
        </authorList>
    </citation>
    <scope>NUCLEOTIDE SEQUENCE [LARGE SCALE GENOMIC DNA]</scope>
    <source>
        <strain evidence="2 3">EI222</strain>
    </source>
</reference>
<feature type="region of interest" description="Disordered" evidence="1">
    <location>
        <begin position="759"/>
        <end position="783"/>
    </location>
</feature>
<dbReference type="OrthoDB" id="4188324at2759"/>
<feature type="region of interest" description="Disordered" evidence="1">
    <location>
        <begin position="211"/>
        <end position="288"/>
    </location>
</feature>
<proteinExistence type="predicted"/>
<dbReference type="AlphaFoldDB" id="A0A1J9RA83"/>
<dbReference type="Proteomes" id="UP000242791">
    <property type="component" value="Unassembled WGS sequence"/>
</dbReference>
<dbReference type="STRING" id="1658174.A0A1J9RA83"/>
<feature type="compositionally biased region" description="Low complexity" evidence="1">
    <location>
        <begin position="369"/>
        <end position="386"/>
    </location>
</feature>
<dbReference type="PANTHER" id="PTHR37535:SF4">
    <property type="entry name" value="FLUG DOMAIN-CONTAINING PROTEIN"/>
    <property type="match status" value="1"/>
</dbReference>
<evidence type="ECO:0000313" key="3">
    <source>
        <dbReference type="Proteomes" id="UP000242791"/>
    </source>
</evidence>
<feature type="compositionally biased region" description="Basic residues" evidence="1">
    <location>
        <begin position="12"/>
        <end position="24"/>
    </location>
</feature>
<dbReference type="PANTHER" id="PTHR37535">
    <property type="entry name" value="FLUG DOMAIN PROTEIN"/>
    <property type="match status" value="1"/>
</dbReference>
<name>A0A1J9RA83_9EURO</name>
<dbReference type="EMBL" id="LGTZ01000535">
    <property type="protein sequence ID" value="OJD24573.1"/>
    <property type="molecule type" value="Genomic_DNA"/>
</dbReference>
<comment type="caution">
    <text evidence="2">The sequence shown here is derived from an EMBL/GenBank/DDBJ whole genome shotgun (WGS) entry which is preliminary data.</text>
</comment>
<keyword evidence="3" id="KW-1185">Reference proteome</keyword>
<feature type="region of interest" description="Disordered" evidence="1">
    <location>
        <begin position="1"/>
        <end position="26"/>
    </location>
</feature>
<feature type="region of interest" description="Disordered" evidence="1">
    <location>
        <begin position="321"/>
        <end position="388"/>
    </location>
</feature>
<dbReference type="Pfam" id="PF11917">
    <property type="entry name" value="DUF3435"/>
    <property type="match status" value="2"/>
</dbReference>
<gene>
    <name evidence="2" type="ORF">ACJ73_04067</name>
</gene>